<comment type="similarity">
    <text evidence="5 20">Belongs to the LAMP family.</text>
</comment>
<dbReference type="InterPro" id="IPR048528">
    <property type="entry name" value="Lamp2-like_luminal"/>
</dbReference>
<dbReference type="GO" id="GO:0005765">
    <property type="term" value="C:lysosomal membrane"/>
    <property type="evidence" value="ECO:0007669"/>
    <property type="project" value="TreeGrafter"/>
</dbReference>
<evidence type="ECO:0000256" key="16">
    <source>
        <dbReference type="ARBA" id="ARBA00053950"/>
    </source>
</evidence>
<keyword evidence="6 20" id="KW-0812">Transmembrane</keyword>
<dbReference type="EMBL" id="SDOV01000007">
    <property type="protein sequence ID" value="KAH7638779.1"/>
    <property type="molecule type" value="Genomic_DNA"/>
</dbReference>
<evidence type="ECO:0000256" key="18">
    <source>
        <dbReference type="ARBA" id="ARBA00074379"/>
    </source>
</evidence>
<dbReference type="GO" id="GO:0005886">
    <property type="term" value="C:plasma membrane"/>
    <property type="evidence" value="ECO:0007669"/>
    <property type="project" value="UniProtKB-SubCell"/>
</dbReference>
<evidence type="ECO:0000256" key="9">
    <source>
        <dbReference type="ARBA" id="ARBA00022989"/>
    </source>
</evidence>
<feature type="disulfide bond" evidence="20">
    <location>
        <begin position="92"/>
        <end position="130"/>
    </location>
</feature>
<evidence type="ECO:0000256" key="6">
    <source>
        <dbReference type="ARBA" id="ARBA00022692"/>
    </source>
</evidence>
<organism evidence="26">
    <name type="scientific">Dermatophagoides farinae</name>
    <name type="common">American house dust mite</name>
    <dbReference type="NCBI Taxonomy" id="6954"/>
    <lineage>
        <taxon>Eukaryota</taxon>
        <taxon>Metazoa</taxon>
        <taxon>Ecdysozoa</taxon>
        <taxon>Arthropoda</taxon>
        <taxon>Chelicerata</taxon>
        <taxon>Arachnida</taxon>
        <taxon>Acari</taxon>
        <taxon>Acariformes</taxon>
        <taxon>Sarcoptiformes</taxon>
        <taxon>Astigmata</taxon>
        <taxon>Psoroptidia</taxon>
        <taxon>Analgoidea</taxon>
        <taxon>Pyroglyphidae</taxon>
        <taxon>Dermatophagoidinae</taxon>
        <taxon>Dermatophagoides</taxon>
    </lineage>
</organism>
<evidence type="ECO:0000256" key="8">
    <source>
        <dbReference type="ARBA" id="ARBA00022753"/>
    </source>
</evidence>
<evidence type="ECO:0000256" key="11">
    <source>
        <dbReference type="ARBA" id="ARBA00023136"/>
    </source>
</evidence>
<evidence type="ECO:0000259" key="25">
    <source>
        <dbReference type="Pfam" id="PF21222"/>
    </source>
</evidence>
<keyword evidence="7 23" id="KW-0732">Signal</keyword>
<dbReference type="PROSITE" id="PS51407">
    <property type="entry name" value="LAMP_3"/>
    <property type="match status" value="1"/>
</dbReference>
<feature type="signal peptide" evidence="23">
    <location>
        <begin position="1"/>
        <end position="20"/>
    </location>
</feature>
<keyword evidence="12" id="KW-0325">Glycoprotein</keyword>
<evidence type="ECO:0000256" key="21">
    <source>
        <dbReference type="SAM" id="MobiDB-lite"/>
    </source>
</evidence>
<evidence type="ECO:0000256" key="19">
    <source>
        <dbReference type="ARBA" id="ARBA00076257"/>
    </source>
</evidence>
<feature type="domain" description="Lysosome-associated membrane glycoprotein 2-like transmembrane" evidence="25">
    <location>
        <begin position="250"/>
        <end position="277"/>
    </location>
</feature>
<comment type="caution">
    <text evidence="20">Lacks conserved residue(s) required for the propagation of feature annotation.</text>
</comment>
<evidence type="ECO:0000256" key="12">
    <source>
        <dbReference type="ARBA" id="ARBA00023180"/>
    </source>
</evidence>
<evidence type="ECO:0000256" key="17">
    <source>
        <dbReference type="ARBA" id="ARBA00060492"/>
    </source>
</evidence>
<evidence type="ECO:0000256" key="13">
    <source>
        <dbReference type="ARBA" id="ARBA00023273"/>
    </source>
</evidence>
<accession>A0A9D4NV15</accession>
<reference evidence="26" key="2">
    <citation type="journal article" date="2021" name="World Allergy Organ. J.">
        <title>Chromosome-level assembly of Dermatophagoides farinae genome and transcriptome reveals two novel allergens Der f 37 and Der f 39.</title>
        <authorList>
            <person name="Chen J."/>
            <person name="Cai Z."/>
            <person name="Fan D."/>
            <person name="Hu J."/>
            <person name="Hou Y."/>
            <person name="He Y."/>
            <person name="Zhang Z."/>
            <person name="Zhao Z."/>
            <person name="Gao P."/>
            <person name="Hu W."/>
            <person name="Sun J."/>
            <person name="Li J."/>
            <person name="Ji K."/>
        </authorList>
    </citation>
    <scope>NUCLEOTIDE SEQUENCE</scope>
    <source>
        <strain evidence="26">JKM2019</strain>
    </source>
</reference>
<keyword evidence="14" id="KW-0968">Cytoplasmic vesicle</keyword>
<dbReference type="GO" id="GO:0031902">
    <property type="term" value="C:late endosome membrane"/>
    <property type="evidence" value="ECO:0007669"/>
    <property type="project" value="TreeGrafter"/>
</dbReference>
<evidence type="ECO:0000256" key="10">
    <source>
        <dbReference type="ARBA" id="ARBA00023018"/>
    </source>
</evidence>
<evidence type="ECO:0000256" key="1">
    <source>
        <dbReference type="ARBA" id="ARBA00004151"/>
    </source>
</evidence>
<dbReference type="AlphaFoldDB" id="A0A9D4NV15"/>
<dbReference type="Pfam" id="PF01299">
    <property type="entry name" value="Lamp2-like_luminal"/>
    <property type="match status" value="1"/>
</dbReference>
<gene>
    <name evidence="26" type="ORF">HUG17_2812</name>
</gene>
<feature type="compositionally biased region" description="Low complexity" evidence="21">
    <location>
        <begin position="37"/>
        <end position="69"/>
    </location>
</feature>
<keyword evidence="13" id="KW-0966">Cell projection</keyword>
<proteinExistence type="inferred from homology"/>
<evidence type="ECO:0000256" key="5">
    <source>
        <dbReference type="ARBA" id="ARBA00009644"/>
    </source>
</evidence>
<dbReference type="GO" id="GO:0072594">
    <property type="term" value="P:establishment of protein localization to organelle"/>
    <property type="evidence" value="ECO:0007669"/>
    <property type="project" value="TreeGrafter"/>
</dbReference>
<evidence type="ECO:0000256" key="22">
    <source>
        <dbReference type="SAM" id="Phobius"/>
    </source>
</evidence>
<keyword evidence="11 20" id="KW-0472">Membrane</keyword>
<evidence type="ECO:0000259" key="24">
    <source>
        <dbReference type="Pfam" id="PF01299"/>
    </source>
</evidence>
<keyword evidence="10" id="KW-0770">Synapse</keyword>
<dbReference type="PANTHER" id="PTHR11506:SF35">
    <property type="entry name" value="LYSOSOME-ASSOCIATED MEMBRANE GLYCOPROTEIN 5"/>
    <property type="match status" value="1"/>
</dbReference>
<dbReference type="OrthoDB" id="6511935at2759"/>
<evidence type="ECO:0000256" key="23">
    <source>
        <dbReference type="SAM" id="SignalP"/>
    </source>
</evidence>
<evidence type="ECO:0000256" key="7">
    <source>
        <dbReference type="ARBA" id="ARBA00022729"/>
    </source>
</evidence>
<dbReference type="Proteomes" id="UP000828236">
    <property type="component" value="Unassembled WGS sequence"/>
</dbReference>
<evidence type="ECO:0000256" key="14">
    <source>
        <dbReference type="ARBA" id="ARBA00023329"/>
    </source>
</evidence>
<evidence type="ECO:0000256" key="15">
    <source>
        <dbReference type="ARBA" id="ARBA00029428"/>
    </source>
</evidence>
<dbReference type="Pfam" id="PF21222">
    <property type="entry name" value="Lamp2_2nd"/>
    <property type="match status" value="1"/>
</dbReference>
<evidence type="ECO:0000256" key="2">
    <source>
        <dbReference type="ARBA" id="ARBA00004158"/>
    </source>
</evidence>
<comment type="function">
    <text evidence="16">Plays a role in short-term synaptic plasticity in a subset of GABAergic neurons in the brain.</text>
</comment>
<reference evidence="26" key="1">
    <citation type="submission" date="2020-06" db="EMBL/GenBank/DDBJ databases">
        <authorList>
            <person name="Ji K."/>
            <person name="Li J."/>
        </authorList>
    </citation>
    <scope>NUCLEOTIDE SEQUENCE</scope>
    <source>
        <strain evidence="26">JKM2019</strain>
        <tissue evidence="26">Whole body</tissue>
    </source>
</reference>
<comment type="subcellular location">
    <subcellularLocation>
        <location evidence="4">Cell projection</location>
        <location evidence="4">Dendrite</location>
    </subcellularLocation>
    <subcellularLocation>
        <location evidence="17">Cell projection</location>
        <location evidence="17">Growth cone membrane</location>
        <topology evidence="17">Single-pass type I membrane protein</topology>
    </subcellularLocation>
    <subcellularLocation>
        <location evidence="15">Cytoplasmic vesicle</location>
        <location evidence="15">Secretory vesicle</location>
        <location evidence="15">Synaptic vesicle membrane</location>
        <topology evidence="15">Single-pass type I membrane protein</topology>
    </subcellularLocation>
    <subcellularLocation>
        <location evidence="2">Early endosome membrane</location>
        <topology evidence="2">Single-pass type I membrane protein</topology>
    </subcellularLocation>
    <subcellularLocation>
        <location evidence="1">Endoplasmic reticulum-Golgi intermediate compartment membrane</location>
        <topology evidence="1">Single-pass type I membrane protein</topology>
    </subcellularLocation>
    <subcellularLocation>
        <location evidence="20">Membrane</location>
        <topology evidence="20">Single-pass type I membrane protein</topology>
    </subcellularLocation>
    <subcellularLocation>
        <location evidence="3">Recycling endosome</location>
    </subcellularLocation>
</comment>
<protein>
    <recommendedName>
        <fullName evidence="18">Lysosome-associated membrane glycoprotein 5</fullName>
    </recommendedName>
    <alternativeName>
        <fullName evidence="19">Lysosome-associated membrane protein 5</fullName>
    </alternativeName>
</protein>
<feature type="transmembrane region" description="Helical" evidence="22">
    <location>
        <begin position="249"/>
        <end position="271"/>
    </location>
</feature>
<dbReference type="Gene3D" id="2.40.160.110">
    <property type="match status" value="1"/>
</dbReference>
<sequence length="284" mass="31898">MKTLFILYIVFTVIVSLCQCQLSDIDLTHNNGHPDNKTTTTTTTTTTTKKPTTTTTTTTTEPPKTTTQKPEPPVIAPPLIEGNITNGKNDICLRYHFSLLMRLGYMDKNNKTQVEDIWLPKSALVDSDHCGRDKSESFWFVFDNNSTLNLTFEQNEASVYLASIYASVQLPKSNETVSVNITQPNPNFNVDKSHSYVCANNVTIKWDNNDHHTTSEFLFSNLTMQAFMKPSQKGSFSEEHNCQNEINDVVPIAVGAALTVLVIIVMIAYFIGRRVSRRLSYQSV</sequence>
<evidence type="ECO:0000256" key="4">
    <source>
        <dbReference type="ARBA" id="ARBA00004279"/>
    </source>
</evidence>
<feature type="chain" id="PRO_5039697283" description="Lysosome-associated membrane glycoprotein 5" evidence="23">
    <location>
        <begin position="21"/>
        <end position="284"/>
    </location>
</feature>
<feature type="region of interest" description="Disordered" evidence="21">
    <location>
        <begin position="29"/>
        <end position="76"/>
    </location>
</feature>
<dbReference type="InterPro" id="IPR048524">
    <property type="entry name" value="Lamp2-like_TM"/>
</dbReference>
<keyword evidence="9 22" id="KW-1133">Transmembrane helix</keyword>
<evidence type="ECO:0000256" key="3">
    <source>
        <dbReference type="ARBA" id="ARBA00004172"/>
    </source>
</evidence>
<dbReference type="InterPro" id="IPR002000">
    <property type="entry name" value="Lysosome-assoc_membr_glycop"/>
</dbReference>
<comment type="caution">
    <text evidence="26">The sequence shown here is derived from an EMBL/GenBank/DDBJ whole genome shotgun (WGS) entry which is preliminary data.</text>
</comment>
<evidence type="ECO:0000313" key="26">
    <source>
        <dbReference type="EMBL" id="KAH7638779.1"/>
    </source>
</evidence>
<feature type="domain" description="Lysosome-associated membrane glycoprotein 2-like luminal" evidence="24">
    <location>
        <begin position="85"/>
        <end position="208"/>
    </location>
</feature>
<evidence type="ECO:0000256" key="20">
    <source>
        <dbReference type="PROSITE-ProRule" id="PRU00740"/>
    </source>
</evidence>
<keyword evidence="8" id="KW-0967">Endosome</keyword>
<dbReference type="PANTHER" id="PTHR11506">
    <property type="entry name" value="LYSOSOME-ASSOCIATED MEMBRANE GLYCOPROTEIN"/>
    <property type="match status" value="1"/>
</dbReference>
<name>A0A9D4NV15_DERFA</name>
<keyword evidence="20" id="KW-1015">Disulfide bond</keyword>